<evidence type="ECO:0000256" key="3">
    <source>
        <dbReference type="ARBA" id="ARBA00022598"/>
    </source>
</evidence>
<keyword evidence="6 8" id="KW-0067">ATP-binding</keyword>
<dbReference type="RefSeq" id="WP_118916301.1">
    <property type="nucleotide sequence ID" value="NZ_CP032097.1"/>
</dbReference>
<dbReference type="CDD" id="cd00560">
    <property type="entry name" value="PanC"/>
    <property type="match status" value="1"/>
</dbReference>
<dbReference type="EC" id="6.3.2.1" evidence="8"/>
<dbReference type="GO" id="GO:0005524">
    <property type="term" value="F:ATP binding"/>
    <property type="evidence" value="ECO:0007669"/>
    <property type="project" value="UniProtKB-KW"/>
</dbReference>
<dbReference type="KEGG" id="aell:AELL_0363"/>
<dbReference type="PANTHER" id="PTHR21299:SF1">
    <property type="entry name" value="PANTOATE--BETA-ALANINE LIGASE"/>
    <property type="match status" value="1"/>
</dbReference>
<comment type="catalytic activity">
    <reaction evidence="7 8">
        <text>(R)-pantoate + beta-alanine + ATP = (R)-pantothenate + AMP + diphosphate + H(+)</text>
        <dbReference type="Rhea" id="RHEA:10912"/>
        <dbReference type="ChEBI" id="CHEBI:15378"/>
        <dbReference type="ChEBI" id="CHEBI:15980"/>
        <dbReference type="ChEBI" id="CHEBI:29032"/>
        <dbReference type="ChEBI" id="CHEBI:30616"/>
        <dbReference type="ChEBI" id="CHEBI:33019"/>
        <dbReference type="ChEBI" id="CHEBI:57966"/>
        <dbReference type="ChEBI" id="CHEBI:456215"/>
        <dbReference type="EC" id="6.3.2.1"/>
    </reaction>
</comment>
<dbReference type="HAMAP" id="MF_00158">
    <property type="entry name" value="PanC"/>
    <property type="match status" value="1"/>
</dbReference>
<feature type="active site" description="Proton donor" evidence="8">
    <location>
        <position position="34"/>
    </location>
</feature>
<dbReference type="AlphaFoldDB" id="A0A347U5C7"/>
<accession>A0A347U5C7</accession>
<feature type="binding site" evidence="8">
    <location>
        <position position="149"/>
    </location>
    <ligand>
        <name>(R)-pantoate</name>
        <dbReference type="ChEBI" id="CHEBI:15980"/>
    </ligand>
</feature>
<feature type="binding site" evidence="8">
    <location>
        <begin position="180"/>
        <end position="183"/>
    </location>
    <ligand>
        <name>ATP</name>
        <dbReference type="ChEBI" id="CHEBI:30616"/>
    </ligand>
</feature>
<dbReference type="NCBIfam" id="TIGR00125">
    <property type="entry name" value="cyt_tran_rel"/>
    <property type="match status" value="1"/>
</dbReference>
<keyword evidence="5 8" id="KW-0547">Nucleotide-binding</keyword>
<dbReference type="Gene3D" id="3.40.50.620">
    <property type="entry name" value="HUPs"/>
    <property type="match status" value="1"/>
</dbReference>
<dbReference type="Pfam" id="PF02569">
    <property type="entry name" value="Pantoate_ligase"/>
    <property type="match status" value="1"/>
</dbReference>
<comment type="similarity">
    <text evidence="2 8">Belongs to the pantothenate synthetase family.</text>
</comment>
<dbReference type="Proteomes" id="UP000262582">
    <property type="component" value="Chromosome"/>
</dbReference>
<evidence type="ECO:0000256" key="8">
    <source>
        <dbReference type="HAMAP-Rule" id="MF_00158"/>
    </source>
</evidence>
<feature type="binding site" evidence="8">
    <location>
        <position position="58"/>
    </location>
    <ligand>
        <name>(R)-pantoate</name>
        <dbReference type="ChEBI" id="CHEBI:15980"/>
    </ligand>
</feature>
<dbReference type="InterPro" id="IPR014729">
    <property type="entry name" value="Rossmann-like_a/b/a_fold"/>
</dbReference>
<dbReference type="Proteomes" id="UP000290588">
    <property type="component" value="Unassembled WGS sequence"/>
</dbReference>
<evidence type="ECO:0000313" key="10">
    <source>
        <dbReference type="EMBL" id="RXI32415.1"/>
    </source>
</evidence>
<sequence>MQVLKTIEELQEIRKNISGTVGFVPTMGALHNGHISLIKQARNENDVVIVSIFVNPTQFLPGEDLDAYPRKDEADKKICQMCKVDYVFMPEISTMYTKEEVLVKAPNKSYILEGKTRPGHFDGVLQVVLKLFNLTQPTNAYFGKKDAQQLSLIQQMVKNFFLPINIVPCDIVREEDGLALSSRNVYLDATQRKDALLISKSLYMAGSLISSGVRSVKAVKDKIYEIMKTLDVEYVAIVDREFNELEIIEPKNTIILVVARFGNTRLLDNIWL</sequence>
<comment type="pathway">
    <text evidence="1 8">Cofactor biosynthesis; (R)-pantothenate biosynthesis; (R)-pantothenate from (R)-pantoate and beta-alanine: step 1/1.</text>
</comment>
<gene>
    <name evidence="8 9" type="primary">panC</name>
    <name evidence="9" type="ORF">AELL_0363</name>
    <name evidence="10" type="ORF">CP962_02090</name>
</gene>
<evidence type="ECO:0000313" key="11">
    <source>
        <dbReference type="Proteomes" id="UP000262582"/>
    </source>
</evidence>
<keyword evidence="4 8" id="KW-0566">Pantothenate biosynthesis</keyword>
<evidence type="ECO:0000256" key="7">
    <source>
        <dbReference type="ARBA" id="ARBA00048258"/>
    </source>
</evidence>
<evidence type="ECO:0000256" key="6">
    <source>
        <dbReference type="ARBA" id="ARBA00022840"/>
    </source>
</evidence>
<dbReference type="EMBL" id="CP032097">
    <property type="protein sequence ID" value="AXX94055.1"/>
    <property type="molecule type" value="Genomic_DNA"/>
</dbReference>
<proteinExistence type="inferred from homology"/>
<dbReference type="InterPro" id="IPR042176">
    <property type="entry name" value="Pantoate_ligase_C"/>
</dbReference>
<reference evidence="9 11" key="2">
    <citation type="submission" date="2018-08" db="EMBL/GenBank/DDBJ databases">
        <title>Complete genome of the Arcobacter ellisii type strain LMG 26155.</title>
        <authorList>
            <person name="Miller W.G."/>
            <person name="Yee E."/>
            <person name="Bono J.L."/>
        </authorList>
    </citation>
    <scope>NUCLEOTIDE SEQUENCE [LARGE SCALE GENOMIC DNA]</scope>
    <source>
        <strain evidence="9 11">LMG 26155</strain>
    </source>
</reference>
<dbReference type="SUPFAM" id="SSF52374">
    <property type="entry name" value="Nucleotidylyl transferase"/>
    <property type="match status" value="1"/>
</dbReference>
<keyword evidence="3 8" id="KW-0436">Ligase</keyword>
<evidence type="ECO:0000256" key="2">
    <source>
        <dbReference type="ARBA" id="ARBA00009256"/>
    </source>
</evidence>
<comment type="subunit">
    <text evidence="8">Homodimer.</text>
</comment>
<keyword evidence="8" id="KW-0963">Cytoplasm</keyword>
<evidence type="ECO:0000313" key="12">
    <source>
        <dbReference type="Proteomes" id="UP000290588"/>
    </source>
</evidence>
<organism evidence="10 12">
    <name type="scientific">Arcobacter ellisii</name>
    <dbReference type="NCBI Taxonomy" id="913109"/>
    <lineage>
        <taxon>Bacteria</taxon>
        <taxon>Pseudomonadati</taxon>
        <taxon>Campylobacterota</taxon>
        <taxon>Epsilonproteobacteria</taxon>
        <taxon>Campylobacterales</taxon>
        <taxon>Arcobacteraceae</taxon>
        <taxon>Arcobacter</taxon>
    </lineage>
</organism>
<dbReference type="GO" id="GO:0015940">
    <property type="term" value="P:pantothenate biosynthetic process"/>
    <property type="evidence" value="ECO:0007669"/>
    <property type="project" value="UniProtKB-UniRule"/>
</dbReference>
<comment type="subcellular location">
    <subcellularLocation>
        <location evidence="8">Cytoplasm</location>
    </subcellularLocation>
</comment>
<protein>
    <recommendedName>
        <fullName evidence="8">Pantothenate synthetase</fullName>
        <shortName evidence="8">PS</shortName>
        <ecNumber evidence="8">6.3.2.1</ecNumber>
    </recommendedName>
    <alternativeName>
        <fullName evidence="8">Pantoate--beta-alanine ligase</fullName>
    </alternativeName>
    <alternativeName>
        <fullName evidence="8">Pantoate-activating enzyme</fullName>
    </alternativeName>
</protein>
<feature type="binding site" evidence="8">
    <location>
        <begin position="143"/>
        <end position="146"/>
    </location>
    <ligand>
        <name>ATP</name>
        <dbReference type="ChEBI" id="CHEBI:30616"/>
    </ligand>
</feature>
<dbReference type="InterPro" id="IPR003721">
    <property type="entry name" value="Pantoate_ligase"/>
</dbReference>
<keyword evidence="11" id="KW-1185">Reference proteome</keyword>
<comment type="function">
    <text evidence="8">Catalyzes the condensation of pantoate with beta-alanine in an ATP-dependent reaction via a pantoyl-adenylate intermediate.</text>
</comment>
<dbReference type="GO" id="GO:0004592">
    <property type="term" value="F:pantoate-beta-alanine ligase activity"/>
    <property type="evidence" value="ECO:0007669"/>
    <property type="project" value="UniProtKB-UniRule"/>
</dbReference>
<comment type="miscellaneous">
    <text evidence="8">The reaction proceeds by a bi uni uni bi ping pong mechanism.</text>
</comment>
<dbReference type="EMBL" id="NXIG01000002">
    <property type="protein sequence ID" value="RXI32415.1"/>
    <property type="molecule type" value="Genomic_DNA"/>
</dbReference>
<feature type="binding site" evidence="8">
    <location>
        <begin position="27"/>
        <end position="34"/>
    </location>
    <ligand>
        <name>ATP</name>
        <dbReference type="ChEBI" id="CHEBI:30616"/>
    </ligand>
</feature>
<feature type="binding site" evidence="8">
    <location>
        <position position="172"/>
    </location>
    <ligand>
        <name>ATP</name>
        <dbReference type="ChEBI" id="CHEBI:30616"/>
    </ligand>
</feature>
<dbReference type="PANTHER" id="PTHR21299">
    <property type="entry name" value="CYTIDYLATE KINASE/PANTOATE-BETA-ALANINE LIGASE"/>
    <property type="match status" value="1"/>
</dbReference>
<evidence type="ECO:0000256" key="4">
    <source>
        <dbReference type="ARBA" id="ARBA00022655"/>
    </source>
</evidence>
<dbReference type="OrthoDB" id="9773087at2"/>
<name>A0A347U5C7_9BACT</name>
<dbReference type="GO" id="GO:0005829">
    <property type="term" value="C:cytosol"/>
    <property type="evidence" value="ECO:0007669"/>
    <property type="project" value="TreeGrafter"/>
</dbReference>
<dbReference type="Gene3D" id="3.30.1300.10">
    <property type="entry name" value="Pantoate-beta-alanine ligase, C-terminal domain"/>
    <property type="match status" value="1"/>
</dbReference>
<evidence type="ECO:0000313" key="9">
    <source>
        <dbReference type="EMBL" id="AXX94055.1"/>
    </source>
</evidence>
<dbReference type="NCBIfam" id="TIGR00018">
    <property type="entry name" value="panC"/>
    <property type="match status" value="1"/>
</dbReference>
<dbReference type="InterPro" id="IPR004821">
    <property type="entry name" value="Cyt_trans-like"/>
</dbReference>
<evidence type="ECO:0000256" key="5">
    <source>
        <dbReference type="ARBA" id="ARBA00022741"/>
    </source>
</evidence>
<feature type="binding site" evidence="8">
    <location>
        <position position="58"/>
    </location>
    <ligand>
        <name>beta-alanine</name>
        <dbReference type="ChEBI" id="CHEBI:57966"/>
    </ligand>
</feature>
<evidence type="ECO:0000256" key="1">
    <source>
        <dbReference type="ARBA" id="ARBA00004990"/>
    </source>
</evidence>
<reference evidence="10 12" key="1">
    <citation type="submission" date="2017-09" db="EMBL/GenBank/DDBJ databases">
        <title>Genomics of the genus Arcobacter.</title>
        <authorList>
            <person name="Perez-Cataluna A."/>
            <person name="Figueras M.J."/>
            <person name="Salas-Masso N."/>
        </authorList>
    </citation>
    <scope>NUCLEOTIDE SEQUENCE [LARGE SCALE GENOMIC DNA]</scope>
    <source>
        <strain evidence="10 12">CECT 7837</strain>
    </source>
</reference>